<organism evidence="2 3">
    <name type="scientific">Moniliophthora roreri (strain MCA 2997)</name>
    <name type="common">Cocoa frosty pod rot fungus</name>
    <name type="synonym">Crinipellis roreri</name>
    <dbReference type="NCBI Taxonomy" id="1381753"/>
    <lineage>
        <taxon>Eukaryota</taxon>
        <taxon>Fungi</taxon>
        <taxon>Dikarya</taxon>
        <taxon>Basidiomycota</taxon>
        <taxon>Agaricomycotina</taxon>
        <taxon>Agaricomycetes</taxon>
        <taxon>Agaricomycetidae</taxon>
        <taxon>Agaricales</taxon>
        <taxon>Marasmiineae</taxon>
        <taxon>Marasmiaceae</taxon>
        <taxon>Moniliophthora</taxon>
    </lineage>
</organism>
<protein>
    <submittedName>
        <fullName evidence="2">Uncharacterized protein</fullName>
    </submittedName>
</protein>
<feature type="region of interest" description="Disordered" evidence="1">
    <location>
        <begin position="466"/>
        <end position="525"/>
    </location>
</feature>
<reference evidence="2 3" key="1">
    <citation type="journal article" date="2014" name="BMC Genomics">
        <title>Genome and secretome analysis of the hemibiotrophic fungal pathogen, Moniliophthora roreri, which causes frosty pod rot disease of cacao: mechanisms of the biotrophic and necrotrophic phases.</title>
        <authorList>
            <person name="Meinhardt L.W."/>
            <person name="Costa G.G.L."/>
            <person name="Thomazella D.P.T."/>
            <person name="Teixeira P.J.P.L."/>
            <person name="Carazzolle M.F."/>
            <person name="Schuster S.C."/>
            <person name="Carlson J.E."/>
            <person name="Guiltinan M.J."/>
            <person name="Mieczkowski P."/>
            <person name="Farmer A."/>
            <person name="Ramaraj T."/>
            <person name="Crozier J."/>
            <person name="Davis R.E."/>
            <person name="Shao J."/>
            <person name="Melnick R.L."/>
            <person name="Pereira G.A.G."/>
            <person name="Bailey B.A."/>
        </authorList>
    </citation>
    <scope>NUCLEOTIDE SEQUENCE [LARGE SCALE GENOMIC DNA]</scope>
    <source>
        <strain evidence="2 3">MCA 2997</strain>
    </source>
</reference>
<proteinExistence type="predicted"/>
<dbReference type="HOGENOM" id="CLU_609864_0_0_1"/>
<dbReference type="Proteomes" id="UP000017559">
    <property type="component" value="Unassembled WGS sequence"/>
</dbReference>
<dbReference type="EMBL" id="AWSO01000420">
    <property type="protein sequence ID" value="ESK90690.1"/>
    <property type="molecule type" value="Genomic_DNA"/>
</dbReference>
<gene>
    <name evidence="2" type="ORF">Moror_4154</name>
</gene>
<keyword evidence="3" id="KW-1185">Reference proteome</keyword>
<name>V2XDY5_MONRO</name>
<evidence type="ECO:0000313" key="3">
    <source>
        <dbReference type="Proteomes" id="UP000017559"/>
    </source>
</evidence>
<evidence type="ECO:0000256" key="1">
    <source>
        <dbReference type="SAM" id="MobiDB-lite"/>
    </source>
</evidence>
<accession>V2XDY5</accession>
<dbReference type="KEGG" id="mrr:Moror_4154"/>
<evidence type="ECO:0000313" key="2">
    <source>
        <dbReference type="EMBL" id="ESK90690.1"/>
    </source>
</evidence>
<feature type="compositionally biased region" description="Basic residues" evidence="1">
    <location>
        <begin position="512"/>
        <end position="525"/>
    </location>
</feature>
<comment type="caution">
    <text evidence="2">The sequence shown here is derived from an EMBL/GenBank/DDBJ whole genome shotgun (WGS) entry which is preliminary data.</text>
</comment>
<dbReference type="AlphaFoldDB" id="V2XDY5"/>
<feature type="region of interest" description="Disordered" evidence="1">
    <location>
        <begin position="271"/>
        <end position="297"/>
    </location>
</feature>
<sequence>MSTKPVFSTTAAAVSSAEQTTDVFVNQNDFASPALIVADGRASPVQTEVSEADVNEIEEALCSSPTPTEITDDDNHGTTTCFPVHRPSPAPTEGTDAADDDKDASKTIRLIRTRTTSTTSTTSTVSTQLDFDTASPETVQAKLASHGIKVRDYVTIRRALIIPSVGRKLQLYETFYPKDAIAKFDYMTRPRKGGRRQPAPGKIIAQLLEIGWITEESERLLDIDRAELVRYQEICDKKKAQFQEDHPGEIGEWGLDGKGQRGHPYRVAWKESGPEMQTNEKRGIPSRKQEEEEDKRVKKKKEGELLYSHLEDHRLGVGRPPSEKYRAWMANTAIFFWPWLGKFVRGKGMKNAETDGEDSGTEVVQPAANPRRAALGRQATLLSLGPMDPAQVLSGRTVEPSIQADAGESYRSFVFDHYSSLPIHSDAIDVGRTPITPPSPNPKSLSLLKKASGLFIASFSSSNPAASISTAESTNKAADESLPTVPLTASKKSRKRKTRSSNGEQELQGLRRSLRRKTKVARNPK</sequence>